<proteinExistence type="predicted"/>
<keyword evidence="2" id="KW-1185">Reference proteome</keyword>
<dbReference type="EMBL" id="QTSX02003709">
    <property type="protein sequence ID" value="KAJ9068618.1"/>
    <property type="molecule type" value="Genomic_DNA"/>
</dbReference>
<comment type="caution">
    <text evidence="1">The sequence shown here is derived from an EMBL/GenBank/DDBJ whole genome shotgun (WGS) entry which is preliminary data.</text>
</comment>
<protein>
    <submittedName>
        <fullName evidence="1">Uncharacterized protein</fullName>
    </submittedName>
</protein>
<dbReference type="Proteomes" id="UP001165960">
    <property type="component" value="Unassembled WGS sequence"/>
</dbReference>
<evidence type="ECO:0000313" key="1">
    <source>
        <dbReference type="EMBL" id="KAJ9068618.1"/>
    </source>
</evidence>
<gene>
    <name evidence="1" type="ORF">DSO57_1026784</name>
</gene>
<sequence length="229" mass="26265">MRFLTLLYFATPSFAKALPTDALTDLYTKTETLQMLVDFNFAKNTEFSKADLAKVWPNLVKPDNIKNLLVNEKVSFSLEGLSIPEKEAKADIITAISRTKIWFNNAIKSHISEKTNPDSIDMTKAEFRKLIKELGKNKELKEKSVEKIDWIFTKHPEFASFIHYFTVALPETFDNEGLDYAKLFLAEVHECNPELVAQLLLITEYAQAKYDILPEAQSNKLKHVFLSLK</sequence>
<organism evidence="1 2">
    <name type="scientific">Entomophthora muscae</name>
    <dbReference type="NCBI Taxonomy" id="34485"/>
    <lineage>
        <taxon>Eukaryota</taxon>
        <taxon>Fungi</taxon>
        <taxon>Fungi incertae sedis</taxon>
        <taxon>Zoopagomycota</taxon>
        <taxon>Entomophthoromycotina</taxon>
        <taxon>Entomophthoromycetes</taxon>
        <taxon>Entomophthorales</taxon>
        <taxon>Entomophthoraceae</taxon>
        <taxon>Entomophthora</taxon>
    </lineage>
</organism>
<reference evidence="1" key="1">
    <citation type="submission" date="2022-04" db="EMBL/GenBank/DDBJ databases">
        <title>Genome of the entomopathogenic fungus Entomophthora muscae.</title>
        <authorList>
            <person name="Elya C."/>
            <person name="Lovett B.R."/>
            <person name="Lee E."/>
            <person name="Macias A.M."/>
            <person name="Hajek A.E."/>
            <person name="De Bivort B.L."/>
            <person name="Kasson M.T."/>
            <person name="De Fine Licht H.H."/>
            <person name="Stajich J.E."/>
        </authorList>
    </citation>
    <scope>NUCLEOTIDE SEQUENCE</scope>
    <source>
        <strain evidence="1">Berkeley</strain>
    </source>
</reference>
<evidence type="ECO:0000313" key="2">
    <source>
        <dbReference type="Proteomes" id="UP001165960"/>
    </source>
</evidence>
<name>A0ACC2T1U1_9FUNG</name>
<accession>A0ACC2T1U1</accession>